<sequence>FKGYSEFILIEIDYGFNTKNLDTTVIILNNRFFILYTLVFSIIKAILLTIPLARIPRIIIIFIYSLIKSKSRGVKPFIILINNST</sequence>
<keyword evidence="3" id="KW-1185">Reference proteome</keyword>
<name>A0A9Q8SS79_9PEZI</name>
<keyword evidence="1" id="KW-0472">Membrane</keyword>
<organism evidence="2 3">
    <name type="scientific">Colletotrichum lupini</name>
    <dbReference type="NCBI Taxonomy" id="145971"/>
    <lineage>
        <taxon>Eukaryota</taxon>
        <taxon>Fungi</taxon>
        <taxon>Dikarya</taxon>
        <taxon>Ascomycota</taxon>
        <taxon>Pezizomycotina</taxon>
        <taxon>Sordariomycetes</taxon>
        <taxon>Hypocreomycetidae</taxon>
        <taxon>Glomerellales</taxon>
        <taxon>Glomerellaceae</taxon>
        <taxon>Colletotrichum</taxon>
        <taxon>Colletotrichum acutatum species complex</taxon>
    </lineage>
</organism>
<feature type="transmembrane region" description="Helical" evidence="1">
    <location>
        <begin position="33"/>
        <end position="53"/>
    </location>
</feature>
<accession>A0A9Q8SS79</accession>
<keyword evidence="1" id="KW-0812">Transmembrane</keyword>
<proteinExistence type="predicted"/>
<evidence type="ECO:0000313" key="3">
    <source>
        <dbReference type="Proteomes" id="UP000830671"/>
    </source>
</evidence>
<dbReference type="GeneID" id="73342036"/>
<dbReference type="EMBL" id="CP019476">
    <property type="protein sequence ID" value="UQC82546.1"/>
    <property type="molecule type" value="Genomic_DNA"/>
</dbReference>
<dbReference type="AlphaFoldDB" id="A0A9Q8SS79"/>
<evidence type="ECO:0000313" key="2">
    <source>
        <dbReference type="EMBL" id="UQC82546.1"/>
    </source>
</evidence>
<dbReference type="KEGG" id="clup:CLUP02_08034"/>
<keyword evidence="1" id="KW-1133">Transmembrane helix</keyword>
<protein>
    <submittedName>
        <fullName evidence="2">Uncharacterized protein</fullName>
    </submittedName>
</protein>
<evidence type="ECO:0000256" key="1">
    <source>
        <dbReference type="SAM" id="Phobius"/>
    </source>
</evidence>
<dbReference type="Proteomes" id="UP000830671">
    <property type="component" value="Chromosome 4"/>
</dbReference>
<dbReference type="RefSeq" id="XP_049144169.1">
    <property type="nucleotide sequence ID" value="XM_049287026.1"/>
</dbReference>
<reference evidence="2" key="1">
    <citation type="journal article" date="2021" name="Mol. Plant Microbe Interact.">
        <title>Complete Genome Sequence of the Plant-Pathogenic Fungus Colletotrichum lupini.</title>
        <authorList>
            <person name="Baroncelli R."/>
            <person name="Pensec F."/>
            <person name="Da Lio D."/>
            <person name="Boufleur T."/>
            <person name="Vicente I."/>
            <person name="Sarrocco S."/>
            <person name="Picot A."/>
            <person name="Baraldi E."/>
            <person name="Sukno S."/>
            <person name="Thon M."/>
            <person name="Le Floch G."/>
        </authorList>
    </citation>
    <scope>NUCLEOTIDE SEQUENCE</scope>
    <source>
        <strain evidence="2">IMI 504893</strain>
    </source>
</reference>
<feature type="non-terminal residue" evidence="2">
    <location>
        <position position="1"/>
    </location>
</feature>
<gene>
    <name evidence="2" type="ORF">CLUP02_08034</name>
</gene>